<evidence type="ECO:0000313" key="2">
    <source>
        <dbReference type="EMBL" id="KMS65003.1"/>
    </source>
</evidence>
<organism evidence="2 3">
    <name type="scientific">Beta vulgaris subsp. vulgaris</name>
    <name type="common">Beet</name>
    <dbReference type="NCBI Taxonomy" id="3555"/>
    <lineage>
        <taxon>Eukaryota</taxon>
        <taxon>Viridiplantae</taxon>
        <taxon>Streptophyta</taxon>
        <taxon>Embryophyta</taxon>
        <taxon>Tracheophyta</taxon>
        <taxon>Spermatophyta</taxon>
        <taxon>Magnoliopsida</taxon>
        <taxon>eudicotyledons</taxon>
        <taxon>Gunneridae</taxon>
        <taxon>Pentapetalae</taxon>
        <taxon>Caryophyllales</taxon>
        <taxon>Chenopodiaceae</taxon>
        <taxon>Betoideae</taxon>
        <taxon>Beta</taxon>
    </lineage>
</organism>
<feature type="region of interest" description="Disordered" evidence="1">
    <location>
        <begin position="1"/>
        <end position="44"/>
    </location>
</feature>
<keyword evidence="3" id="KW-1185">Reference proteome</keyword>
<evidence type="ECO:0000313" key="3">
    <source>
        <dbReference type="Proteomes" id="UP000035740"/>
    </source>
</evidence>
<protein>
    <submittedName>
        <fullName evidence="2">Uncharacterized protein</fullName>
    </submittedName>
</protein>
<proteinExistence type="predicted"/>
<gene>
    <name evidence="2" type="ORF">BVRB_040440</name>
</gene>
<reference evidence="2 3" key="1">
    <citation type="journal article" date="2014" name="Nature">
        <title>The genome of the recently domesticated crop plant sugar beet (Beta vulgaris).</title>
        <authorList>
            <person name="Dohm J.C."/>
            <person name="Minoche A.E."/>
            <person name="Holtgrawe D."/>
            <person name="Capella-Gutierrez S."/>
            <person name="Zakrzewski F."/>
            <person name="Tafer H."/>
            <person name="Rupp O."/>
            <person name="Sorensen T.R."/>
            <person name="Stracke R."/>
            <person name="Reinhardt R."/>
            <person name="Goesmann A."/>
            <person name="Kraft T."/>
            <person name="Schulz B."/>
            <person name="Stadler P.F."/>
            <person name="Schmidt T."/>
            <person name="Gabaldon T."/>
            <person name="Lehrach H."/>
            <person name="Weisshaar B."/>
            <person name="Himmelbauer H."/>
        </authorList>
    </citation>
    <scope>NUCLEOTIDE SEQUENCE [LARGE SCALE GENOMIC DNA]</scope>
    <source>
        <tissue evidence="2">Taproot</tissue>
    </source>
</reference>
<sequence length="58" mass="6430">MQQHDELLFGHSTQSRNIGQAIVSPGHDDDSEPGTRDESDEIYLGSEMKSEIKISLLS</sequence>
<name>A0A0J7YPF1_BETVV</name>
<dbReference type="AlphaFoldDB" id="A0A0J7YPF1"/>
<dbReference type="EMBL" id="KQ116660">
    <property type="protein sequence ID" value="KMS65003.1"/>
    <property type="molecule type" value="Genomic_DNA"/>
</dbReference>
<dbReference type="Proteomes" id="UP000035740">
    <property type="component" value="Unassembled WGS sequence"/>
</dbReference>
<accession>A0A0J7YPF1</accession>
<evidence type="ECO:0000256" key="1">
    <source>
        <dbReference type="SAM" id="MobiDB-lite"/>
    </source>
</evidence>
<dbReference type="Gramene" id="KMS65003">
    <property type="protein sequence ID" value="KMS65003"/>
    <property type="gene ID" value="BVRB_040440"/>
</dbReference>